<dbReference type="SUPFAM" id="SSF103647">
    <property type="entry name" value="TSP type-3 repeat"/>
    <property type="match status" value="1"/>
</dbReference>
<feature type="compositionally biased region" description="Low complexity" evidence="3">
    <location>
        <begin position="219"/>
        <end position="234"/>
    </location>
</feature>
<feature type="chain" id="PRO_5001517644" description="Secretion system C-terminal sorting domain-containing protein" evidence="4">
    <location>
        <begin position="21"/>
        <end position="488"/>
    </location>
</feature>
<dbReference type="STRING" id="1317122.ATO12_11730"/>
<dbReference type="EMBL" id="AQRA01000003">
    <property type="protein sequence ID" value="EZH74433.1"/>
    <property type="molecule type" value="Genomic_DNA"/>
</dbReference>
<dbReference type="InterPro" id="IPR013783">
    <property type="entry name" value="Ig-like_fold"/>
</dbReference>
<protein>
    <recommendedName>
        <fullName evidence="7">Secretion system C-terminal sorting domain-containing protein</fullName>
    </recommendedName>
</protein>
<evidence type="ECO:0000256" key="2">
    <source>
        <dbReference type="ARBA" id="ARBA00022837"/>
    </source>
</evidence>
<dbReference type="PROSITE" id="PS51234">
    <property type="entry name" value="TSP3"/>
    <property type="match status" value="1"/>
</dbReference>
<dbReference type="Proteomes" id="UP000023541">
    <property type="component" value="Unassembled WGS sequence"/>
</dbReference>
<dbReference type="eggNOG" id="COG5184">
    <property type="taxonomic scope" value="Bacteria"/>
</dbReference>
<proteinExistence type="predicted"/>
<dbReference type="GO" id="GO:0005509">
    <property type="term" value="F:calcium ion binding"/>
    <property type="evidence" value="ECO:0007669"/>
    <property type="project" value="InterPro"/>
</dbReference>
<dbReference type="Gene3D" id="4.10.1080.10">
    <property type="entry name" value="TSP type-3 repeat"/>
    <property type="match status" value="1"/>
</dbReference>
<dbReference type="OrthoDB" id="1163931at2"/>
<dbReference type="PANTHER" id="PTHR10199">
    <property type="entry name" value="THROMBOSPONDIN"/>
    <property type="match status" value="1"/>
</dbReference>
<dbReference type="InterPro" id="IPR003367">
    <property type="entry name" value="Thrombospondin_3-like_rpt"/>
</dbReference>
<evidence type="ECO:0000256" key="3">
    <source>
        <dbReference type="SAM" id="MobiDB-lite"/>
    </source>
</evidence>
<keyword evidence="6" id="KW-1185">Reference proteome</keyword>
<dbReference type="InterPro" id="IPR008983">
    <property type="entry name" value="Tumour_necrosis_fac-like_dom"/>
</dbReference>
<dbReference type="AlphaFoldDB" id="A0A023BXR2"/>
<feature type="compositionally biased region" description="Acidic residues" evidence="3">
    <location>
        <begin position="201"/>
        <end position="218"/>
    </location>
</feature>
<dbReference type="InterPro" id="IPR028974">
    <property type="entry name" value="TSP_type-3_rpt"/>
</dbReference>
<accession>A0A023BXR2</accession>
<keyword evidence="1 4" id="KW-0732">Signal</keyword>
<dbReference type="SUPFAM" id="SSF49842">
    <property type="entry name" value="TNF-like"/>
    <property type="match status" value="1"/>
</dbReference>
<dbReference type="GO" id="GO:0007155">
    <property type="term" value="P:cell adhesion"/>
    <property type="evidence" value="ECO:0007669"/>
    <property type="project" value="InterPro"/>
</dbReference>
<sequence>MKIILKFTFFLLLFQQTVSSQCSSAYNNLKFEYAGPRTDGGQVFNITFNNNGFFNSDVANNRLGAFVIKYRTLDNNLVPTSNWETEIIGGNDEFFSGNNAIFNYRSKVLYLSPKSRPKIQFEFRLYRFHVFNPLATSCFFKTIGPEDLNGYTTDNDNDGVDNSIDNCKNTPNPNQLDSDNDGKGNLCDNCPSTSNPSQIDTDNDGTGDACDEDDDNDGVNDSSDNCPLNSNSDQSDSDNDGIGDVCDDIDNNAKPNLKISGLKIKVDNTTYNVFNGQVPILKKDKNAIFEITINNNDAGFANSSNTQFLASINSDAYPIANQHPVYGMFTTDVGSVNPNTPETVSVTYNVGSFIGGLNLVNNGIYYVYGHIDYNNQVQESNETDSDNIIVFSFKYNSNSKLARETIETIQKQTIGSYSNTNMNLISSMNNLTYQLNQNNFKVFSFEGLLIQESKTQNKLDEINIINQLPKGKYIVKDKNNTYKIYKLN</sequence>
<keyword evidence="2" id="KW-0106">Calcium</keyword>
<feature type="compositionally biased region" description="Acidic residues" evidence="3">
    <location>
        <begin position="235"/>
        <end position="247"/>
    </location>
</feature>
<gene>
    <name evidence="5" type="ORF">ATO12_11730</name>
</gene>
<dbReference type="Gene3D" id="2.60.40.10">
    <property type="entry name" value="Immunoglobulins"/>
    <property type="match status" value="1"/>
</dbReference>
<dbReference type="Pfam" id="PF02412">
    <property type="entry name" value="TSP_3"/>
    <property type="match status" value="4"/>
</dbReference>
<evidence type="ECO:0000313" key="5">
    <source>
        <dbReference type="EMBL" id="EZH74433.1"/>
    </source>
</evidence>
<dbReference type="PANTHER" id="PTHR10199:SF110">
    <property type="entry name" value="TSP C-TERMINAL DOMAIN-CONTAINING PROTEIN"/>
    <property type="match status" value="1"/>
</dbReference>
<dbReference type="RefSeq" id="WP_034240883.1">
    <property type="nucleotide sequence ID" value="NZ_AQRA01000003.1"/>
</dbReference>
<evidence type="ECO:0000313" key="6">
    <source>
        <dbReference type="Proteomes" id="UP000023541"/>
    </source>
</evidence>
<feature type="signal peptide" evidence="4">
    <location>
        <begin position="1"/>
        <end position="20"/>
    </location>
</feature>
<feature type="compositionally biased region" description="Polar residues" evidence="3">
    <location>
        <begin position="163"/>
        <end position="177"/>
    </location>
</feature>
<evidence type="ECO:0008006" key="7">
    <source>
        <dbReference type="Google" id="ProtNLM"/>
    </source>
</evidence>
<comment type="caution">
    <text evidence="5">The sequence shown here is derived from an EMBL/GenBank/DDBJ whole genome shotgun (WGS) entry which is preliminary data.</text>
</comment>
<feature type="compositionally biased region" description="Polar residues" evidence="3">
    <location>
        <begin position="190"/>
        <end position="200"/>
    </location>
</feature>
<evidence type="ECO:0000256" key="1">
    <source>
        <dbReference type="ARBA" id="ARBA00022729"/>
    </source>
</evidence>
<reference evidence="5 6" key="1">
    <citation type="submission" date="2014-04" db="EMBL/GenBank/DDBJ databases">
        <title>Aquimarina sp. 22II-S11-z7 Genome Sequencing.</title>
        <authorList>
            <person name="Lai Q."/>
        </authorList>
    </citation>
    <scope>NUCLEOTIDE SEQUENCE [LARGE SCALE GENOMIC DNA]</scope>
    <source>
        <strain evidence="5 6">22II-S11-z7</strain>
    </source>
</reference>
<dbReference type="InterPro" id="IPR017897">
    <property type="entry name" value="Thrombospondin_3_rpt"/>
</dbReference>
<name>A0A023BXR2_9FLAO</name>
<evidence type="ECO:0000256" key="4">
    <source>
        <dbReference type="SAM" id="SignalP"/>
    </source>
</evidence>
<feature type="region of interest" description="Disordered" evidence="3">
    <location>
        <begin position="162"/>
        <end position="247"/>
    </location>
</feature>
<organism evidence="5 6">
    <name type="scientific">Aquimarina atlantica</name>
    <dbReference type="NCBI Taxonomy" id="1317122"/>
    <lineage>
        <taxon>Bacteria</taxon>
        <taxon>Pseudomonadati</taxon>
        <taxon>Bacteroidota</taxon>
        <taxon>Flavobacteriia</taxon>
        <taxon>Flavobacteriales</taxon>
        <taxon>Flavobacteriaceae</taxon>
        <taxon>Aquimarina</taxon>
    </lineage>
</organism>